<reference evidence="2" key="2">
    <citation type="submission" date="2020-11" db="EMBL/GenBank/DDBJ databases">
        <authorList>
            <consortium name="DOE Joint Genome Institute"/>
            <person name="Kuo A."/>
            <person name="Miyauchi S."/>
            <person name="Kiss E."/>
            <person name="Drula E."/>
            <person name="Kohler A."/>
            <person name="Sanchez-Garcia M."/>
            <person name="Andreopoulos B."/>
            <person name="Barry K.W."/>
            <person name="Bonito G."/>
            <person name="Buee M."/>
            <person name="Carver A."/>
            <person name="Chen C."/>
            <person name="Cichocki N."/>
            <person name="Clum A."/>
            <person name="Culley D."/>
            <person name="Crous P.W."/>
            <person name="Fauchery L."/>
            <person name="Girlanda M."/>
            <person name="Hayes R."/>
            <person name="Keri Z."/>
            <person name="Labutti K."/>
            <person name="Lipzen A."/>
            <person name="Lombard V."/>
            <person name="Magnuson J."/>
            <person name="Maillard F."/>
            <person name="Morin E."/>
            <person name="Murat C."/>
            <person name="Nolan M."/>
            <person name="Ohm R."/>
            <person name="Pangilinan J."/>
            <person name="Pereira M."/>
            <person name="Perotto S."/>
            <person name="Peter M."/>
            <person name="Riley R."/>
            <person name="Sitrit Y."/>
            <person name="Stielow B."/>
            <person name="Szollosi G."/>
            <person name="Zifcakova L."/>
            <person name="Stursova M."/>
            <person name="Spatafora J.W."/>
            <person name="Tedersoo L."/>
            <person name="Vaario L.-M."/>
            <person name="Yamada A."/>
            <person name="Yan M."/>
            <person name="Wang P."/>
            <person name="Xu J."/>
            <person name="Bruns T."/>
            <person name="Baldrian P."/>
            <person name="Vilgalys R."/>
            <person name="Henrissat B."/>
            <person name="Grigoriev I.V."/>
            <person name="Hibbett D."/>
            <person name="Nagy L.G."/>
            <person name="Martin F.M."/>
        </authorList>
    </citation>
    <scope>NUCLEOTIDE SEQUENCE</scope>
    <source>
        <strain evidence="2">UH-Tt-Lm1</strain>
    </source>
</reference>
<accession>A0A9P6HI82</accession>
<evidence type="ECO:0000256" key="1">
    <source>
        <dbReference type="SAM" id="MobiDB-lite"/>
    </source>
</evidence>
<comment type="caution">
    <text evidence="2">The sequence shown here is derived from an EMBL/GenBank/DDBJ whole genome shotgun (WGS) entry which is preliminary data.</text>
</comment>
<protein>
    <submittedName>
        <fullName evidence="2">Uncharacterized protein</fullName>
    </submittedName>
</protein>
<feature type="region of interest" description="Disordered" evidence="1">
    <location>
        <begin position="1"/>
        <end position="57"/>
    </location>
</feature>
<evidence type="ECO:0000313" key="2">
    <source>
        <dbReference type="EMBL" id="KAF9787937.1"/>
    </source>
</evidence>
<sequence length="223" mass="23807">MSSPVLVRRAQVSLKHARRLSVSDTKPNDAPNRPQVPSRSFSSSPSDKPPTASRGMATITSMPKTSAVVGLQPKCQVTNTDGLSVKPSPIVTFDGAGPFASPCVGLDFTIAERPSADAVALRYRFRSPSQAQSAHMPLVDVPLTSRQDWTRVRIGATELEYQSSPLIDDSSGTKKAVVRTKMTTTGPSLSSVKVHSVFIVQSAPGSGPQVQHVLPSHPLFHDN</sequence>
<dbReference type="AlphaFoldDB" id="A0A9P6HI82"/>
<feature type="compositionally biased region" description="Low complexity" evidence="1">
    <location>
        <begin position="35"/>
        <end position="50"/>
    </location>
</feature>
<proteinExistence type="predicted"/>
<gene>
    <name evidence="2" type="ORF">BJ322DRAFT_1046082</name>
</gene>
<evidence type="ECO:0000313" key="3">
    <source>
        <dbReference type="Proteomes" id="UP000736335"/>
    </source>
</evidence>
<name>A0A9P6HI82_9AGAM</name>
<dbReference type="EMBL" id="WIUZ02000004">
    <property type="protein sequence ID" value="KAF9787937.1"/>
    <property type="molecule type" value="Genomic_DNA"/>
</dbReference>
<dbReference type="OrthoDB" id="10336464at2759"/>
<dbReference type="Proteomes" id="UP000736335">
    <property type="component" value="Unassembled WGS sequence"/>
</dbReference>
<keyword evidence="3" id="KW-1185">Reference proteome</keyword>
<organism evidence="2 3">
    <name type="scientific">Thelephora terrestris</name>
    <dbReference type="NCBI Taxonomy" id="56493"/>
    <lineage>
        <taxon>Eukaryota</taxon>
        <taxon>Fungi</taxon>
        <taxon>Dikarya</taxon>
        <taxon>Basidiomycota</taxon>
        <taxon>Agaricomycotina</taxon>
        <taxon>Agaricomycetes</taxon>
        <taxon>Thelephorales</taxon>
        <taxon>Thelephoraceae</taxon>
        <taxon>Thelephora</taxon>
    </lineage>
</organism>
<reference evidence="2" key="1">
    <citation type="journal article" date="2020" name="Nat. Commun.">
        <title>Large-scale genome sequencing of mycorrhizal fungi provides insights into the early evolution of symbiotic traits.</title>
        <authorList>
            <person name="Miyauchi S."/>
            <person name="Kiss E."/>
            <person name="Kuo A."/>
            <person name="Drula E."/>
            <person name="Kohler A."/>
            <person name="Sanchez-Garcia M."/>
            <person name="Morin E."/>
            <person name="Andreopoulos B."/>
            <person name="Barry K.W."/>
            <person name="Bonito G."/>
            <person name="Buee M."/>
            <person name="Carver A."/>
            <person name="Chen C."/>
            <person name="Cichocki N."/>
            <person name="Clum A."/>
            <person name="Culley D."/>
            <person name="Crous P.W."/>
            <person name="Fauchery L."/>
            <person name="Girlanda M."/>
            <person name="Hayes R.D."/>
            <person name="Keri Z."/>
            <person name="LaButti K."/>
            <person name="Lipzen A."/>
            <person name="Lombard V."/>
            <person name="Magnuson J."/>
            <person name="Maillard F."/>
            <person name="Murat C."/>
            <person name="Nolan M."/>
            <person name="Ohm R.A."/>
            <person name="Pangilinan J."/>
            <person name="Pereira M.F."/>
            <person name="Perotto S."/>
            <person name="Peter M."/>
            <person name="Pfister S."/>
            <person name="Riley R."/>
            <person name="Sitrit Y."/>
            <person name="Stielow J.B."/>
            <person name="Szollosi G."/>
            <person name="Zifcakova L."/>
            <person name="Stursova M."/>
            <person name="Spatafora J.W."/>
            <person name="Tedersoo L."/>
            <person name="Vaario L.M."/>
            <person name="Yamada A."/>
            <person name="Yan M."/>
            <person name="Wang P."/>
            <person name="Xu J."/>
            <person name="Bruns T."/>
            <person name="Baldrian P."/>
            <person name="Vilgalys R."/>
            <person name="Dunand C."/>
            <person name="Henrissat B."/>
            <person name="Grigoriev I.V."/>
            <person name="Hibbett D."/>
            <person name="Nagy L.G."/>
            <person name="Martin F.M."/>
        </authorList>
    </citation>
    <scope>NUCLEOTIDE SEQUENCE</scope>
    <source>
        <strain evidence="2">UH-Tt-Lm1</strain>
    </source>
</reference>